<evidence type="ECO:0000259" key="6">
    <source>
        <dbReference type="PROSITE" id="PS50966"/>
    </source>
</evidence>
<feature type="compositionally biased region" description="Basic residues" evidence="5">
    <location>
        <begin position="287"/>
        <end position="307"/>
    </location>
</feature>
<dbReference type="PANTHER" id="PTHR31973:SF190">
    <property type="entry name" value="MULE TRANSPOSASE DOMAIN-CONTAINING PROTEIN"/>
    <property type="match status" value="1"/>
</dbReference>
<dbReference type="RefSeq" id="XP_071920798.1">
    <property type="nucleotide sequence ID" value="XM_072064697.1"/>
</dbReference>
<keyword evidence="1" id="KW-0479">Metal-binding</keyword>
<feature type="region of interest" description="Disordered" evidence="5">
    <location>
        <begin position="261"/>
        <end position="307"/>
    </location>
</feature>
<evidence type="ECO:0000313" key="7">
    <source>
        <dbReference type="Proteomes" id="UP001652660"/>
    </source>
</evidence>
<evidence type="ECO:0000256" key="5">
    <source>
        <dbReference type="SAM" id="MobiDB-lite"/>
    </source>
</evidence>
<dbReference type="InterPro" id="IPR007527">
    <property type="entry name" value="Znf_SWIM"/>
</dbReference>
<dbReference type="SMART" id="SM00575">
    <property type="entry name" value="ZnF_PMZ"/>
    <property type="match status" value="1"/>
</dbReference>
<feature type="region of interest" description="Disordered" evidence="5">
    <location>
        <begin position="207"/>
        <end position="227"/>
    </location>
</feature>
<proteinExistence type="predicted"/>
<feature type="domain" description="SWIM-type" evidence="6">
    <location>
        <begin position="125"/>
        <end position="158"/>
    </location>
</feature>
<dbReference type="GeneID" id="140014254"/>
<protein>
    <recommendedName>
        <fullName evidence="6">SWIM-type domain-containing protein</fullName>
    </recommendedName>
</protein>
<dbReference type="PANTHER" id="PTHR31973">
    <property type="entry name" value="POLYPROTEIN, PUTATIVE-RELATED"/>
    <property type="match status" value="1"/>
</dbReference>
<reference evidence="8" key="1">
    <citation type="submission" date="2025-08" db="UniProtKB">
        <authorList>
            <consortium name="RefSeq"/>
        </authorList>
    </citation>
    <scope>IDENTIFICATION</scope>
    <source>
        <tissue evidence="8">Leaves</tissue>
    </source>
</reference>
<evidence type="ECO:0000256" key="4">
    <source>
        <dbReference type="PROSITE-ProRule" id="PRU00325"/>
    </source>
</evidence>
<evidence type="ECO:0000313" key="8">
    <source>
        <dbReference type="RefSeq" id="XP_071920798.1"/>
    </source>
</evidence>
<feature type="compositionally biased region" description="Basic and acidic residues" evidence="5">
    <location>
        <begin position="207"/>
        <end position="223"/>
    </location>
</feature>
<keyword evidence="7" id="KW-1185">Reference proteome</keyword>
<evidence type="ECO:0000256" key="3">
    <source>
        <dbReference type="ARBA" id="ARBA00022833"/>
    </source>
</evidence>
<dbReference type="InterPro" id="IPR006564">
    <property type="entry name" value="Znf_PMZ"/>
</dbReference>
<dbReference type="Pfam" id="PF04434">
    <property type="entry name" value="SWIM"/>
    <property type="match status" value="1"/>
</dbReference>
<evidence type="ECO:0000256" key="2">
    <source>
        <dbReference type="ARBA" id="ARBA00022771"/>
    </source>
</evidence>
<accession>A0ABM4VMM8</accession>
<name>A0ABM4VMM8_COFAR</name>
<organism evidence="7 8">
    <name type="scientific">Coffea arabica</name>
    <name type="common">Arabian coffee</name>
    <dbReference type="NCBI Taxonomy" id="13443"/>
    <lineage>
        <taxon>Eukaryota</taxon>
        <taxon>Viridiplantae</taxon>
        <taxon>Streptophyta</taxon>
        <taxon>Embryophyta</taxon>
        <taxon>Tracheophyta</taxon>
        <taxon>Spermatophyta</taxon>
        <taxon>Magnoliopsida</taxon>
        <taxon>eudicotyledons</taxon>
        <taxon>Gunneridae</taxon>
        <taxon>Pentapetalae</taxon>
        <taxon>asterids</taxon>
        <taxon>lamiids</taxon>
        <taxon>Gentianales</taxon>
        <taxon>Rubiaceae</taxon>
        <taxon>Ixoroideae</taxon>
        <taxon>Gardenieae complex</taxon>
        <taxon>Bertiereae - Coffeeae clade</taxon>
        <taxon>Coffeeae</taxon>
        <taxon>Coffea</taxon>
    </lineage>
</organism>
<keyword evidence="2 4" id="KW-0863">Zinc-finger</keyword>
<evidence type="ECO:0000256" key="1">
    <source>
        <dbReference type="ARBA" id="ARBA00022723"/>
    </source>
</evidence>
<sequence>MSNLETYDKEAHNWVKKAHHPRHWCKAFFLTHTKCDMLVNNFCESFNAHILEFRDQPIILLLETIREYIMDRIQQRKVAMEKCKGPIRPLPTKIVDERVKRSTHRNPIWNVVVGYQVKCPKGDQYAVDLKKKKHCMCKLWAVSGIPCCHAIAAIHRNNENSYNEVEGCYNADIFLKIYCNVFEPISSEILWLLSIMSILDPTLDVAQPERPRKARRRDITKEKNHGRKLRRRIVLHYRKCEKTCHNVAICCKEESTQSNQVEEDTNIGVHTPQGAENPKSPKSSVRPSKRQTVRKDQQRKKKRNVQR</sequence>
<keyword evidence="3" id="KW-0862">Zinc</keyword>
<gene>
    <name evidence="8" type="primary">LOC140014254</name>
</gene>
<dbReference type="Proteomes" id="UP001652660">
    <property type="component" value="Chromosome 9c"/>
</dbReference>
<dbReference type="PROSITE" id="PS50966">
    <property type="entry name" value="ZF_SWIM"/>
    <property type="match status" value="1"/>
</dbReference>